<evidence type="ECO:0000313" key="3">
    <source>
        <dbReference type="Proteomes" id="UP000006868"/>
    </source>
</evidence>
<protein>
    <recommendedName>
        <fullName evidence="4">BIG2 domain-containing protein</fullName>
    </recommendedName>
</protein>
<organism evidence="2 3">
    <name type="scientific">Paenibacillus polymyxa (strain SC2)</name>
    <name type="common">Bacillus polymyxa</name>
    <dbReference type="NCBI Taxonomy" id="886882"/>
    <lineage>
        <taxon>Bacteria</taxon>
        <taxon>Bacillati</taxon>
        <taxon>Bacillota</taxon>
        <taxon>Bacilli</taxon>
        <taxon>Bacillales</taxon>
        <taxon>Paenibacillaceae</taxon>
        <taxon>Paenibacillus</taxon>
    </lineage>
</organism>
<dbReference type="Proteomes" id="UP000006868">
    <property type="component" value="Chromosome"/>
</dbReference>
<keyword evidence="1" id="KW-0732">Signal</keyword>
<reference evidence="2 3" key="1">
    <citation type="journal article" date="2011" name="J. Bacteriol.">
        <title>Complete genome sequence of Paenibacillus polymyxa SC2, a strain of plant growth-promoting Rhizobacterium with broad-spectrum antimicrobial activity.</title>
        <authorList>
            <person name="Ma M."/>
            <person name="Wang C."/>
            <person name="Ding Y."/>
            <person name="Li L."/>
            <person name="Shen D."/>
            <person name="Jiang X."/>
            <person name="Guan D."/>
            <person name="Cao F."/>
            <person name="Chen H."/>
            <person name="Feng R."/>
            <person name="Wang X."/>
            <person name="Ge Y."/>
            <person name="Yao L."/>
            <person name="Bing X."/>
            <person name="Yang X."/>
            <person name="Li J."/>
            <person name="Du B."/>
        </authorList>
    </citation>
    <scope>NUCLEOTIDE SEQUENCE [LARGE SCALE GENOMIC DNA]</scope>
    <source>
        <strain evidence="2 3">SC2</strain>
    </source>
</reference>
<evidence type="ECO:0008006" key="4">
    <source>
        <dbReference type="Google" id="ProtNLM"/>
    </source>
</evidence>
<dbReference type="AlphaFoldDB" id="A0A0D5ZCK6"/>
<gene>
    <name evidence="2" type="ORF">PPSC2_16100</name>
</gene>
<feature type="signal peptide" evidence="1">
    <location>
        <begin position="1"/>
        <end position="27"/>
    </location>
</feature>
<evidence type="ECO:0000313" key="2">
    <source>
        <dbReference type="EMBL" id="AKA44277.1"/>
    </source>
</evidence>
<dbReference type="OrthoDB" id="2663867at2"/>
<dbReference type="HOGENOM" id="CLU_2168476_0_0_9"/>
<sequence>MNTKKILLSTAMSLGLLGSIIVPSASASVGPSPVITPIVEVNGVYYRTATLPRNYSYALSNYPGDTYKVASGNVTVSASGVVTTTTATNARVEIYAGNGKLRMVYTVKVN</sequence>
<dbReference type="RefSeq" id="WP_019688017.1">
    <property type="nucleotide sequence ID" value="NC_014622.2"/>
</dbReference>
<accession>A0A0D5ZCK6</accession>
<dbReference type="GeneID" id="93347052"/>
<name>A0A0D5ZCK6_PAEPS</name>
<evidence type="ECO:0000256" key="1">
    <source>
        <dbReference type="SAM" id="SignalP"/>
    </source>
</evidence>
<dbReference type="EMBL" id="CP002213">
    <property type="protein sequence ID" value="AKA44277.1"/>
    <property type="molecule type" value="Genomic_DNA"/>
</dbReference>
<feature type="chain" id="PRO_5002300484" description="BIG2 domain-containing protein" evidence="1">
    <location>
        <begin position="28"/>
        <end position="110"/>
    </location>
</feature>
<proteinExistence type="predicted"/>
<dbReference type="KEGG" id="ppm:PPSC2_16100"/>
<dbReference type="PATRIC" id="fig|886882.15.peg.3440"/>